<dbReference type="SUPFAM" id="SSF81383">
    <property type="entry name" value="F-box domain"/>
    <property type="match status" value="1"/>
</dbReference>
<evidence type="ECO:0000313" key="2">
    <source>
        <dbReference type="EMBL" id="CCL98660.1"/>
    </source>
</evidence>
<dbReference type="PROSITE" id="PS50181">
    <property type="entry name" value="FBOX"/>
    <property type="match status" value="1"/>
</dbReference>
<dbReference type="STRING" id="599839.J4GIA7"/>
<dbReference type="RefSeq" id="XP_012177943.1">
    <property type="nucleotide sequence ID" value="XM_012322553.1"/>
</dbReference>
<keyword evidence="3" id="KW-1185">Reference proteome</keyword>
<accession>J4GIA7</accession>
<gene>
    <name evidence="2" type="ORF">FIBRA_00662</name>
</gene>
<feature type="domain" description="F-box" evidence="1">
    <location>
        <begin position="29"/>
        <end position="75"/>
    </location>
</feature>
<protein>
    <recommendedName>
        <fullName evidence="1">F-box domain-containing protein</fullName>
    </recommendedName>
</protein>
<dbReference type="HOGENOM" id="CLU_506280_0_0_1"/>
<dbReference type="Proteomes" id="UP000006352">
    <property type="component" value="Unassembled WGS sequence"/>
</dbReference>
<dbReference type="EMBL" id="HE796896">
    <property type="protein sequence ID" value="CCL98660.1"/>
    <property type="molecule type" value="Genomic_DNA"/>
</dbReference>
<dbReference type="InterPro" id="IPR001810">
    <property type="entry name" value="F-box_dom"/>
</dbReference>
<proteinExistence type="predicted"/>
<sequence length="542" mass="60980">MSPSLRSLVTYSKPTYVGCLLLEPIRSREDAFISLPDDILLLIVSFVNIKDILSLRRTSHRFYSVTKSRWVWHDAVKYHLTGKGIPIPADTGDTRAFSAEQLEARPQHAMTFQAARPPPQNEEVDTLESVVSHVCFLPGQHGQYLVTVVGRIITCWEIPLDGSDAYRVAEWVNSKRVNHMIVNEDPYSDATLAFASVGTEPNVPDATEICALALDKFRGCFRMLAKLKGHRSHVLPLHVMRGDYVIFGESLTAWFRDPAEVQPVGRPHLSLIQDNNKVLSVKIINRYMLIVRERSLQLEYAPSWNNKRTVYSSDQSTIGYLERHATEAVIVVRATSTTLTGNHPDWPSEPVTVLTRCTHDGVDEIVQCDLLPACRADDNDASQVQPDAFFHLPCKFPPTWTAAFVVPPSSQQLHVSSSGKGFWIETRNVTLRNIKQPARCLKGFYVAWGSDKQLPTREQEQQEDKTCSELEASECGDCANPLSTATSGNKVRLCRDSIYVRRCDMHEIIWKLYSMVTATFDDSVGRIALGYRNGKVEILDYA</sequence>
<dbReference type="Gene3D" id="1.20.1280.50">
    <property type="match status" value="1"/>
</dbReference>
<dbReference type="Pfam" id="PF00646">
    <property type="entry name" value="F-box"/>
    <property type="match status" value="1"/>
</dbReference>
<evidence type="ECO:0000313" key="3">
    <source>
        <dbReference type="Proteomes" id="UP000006352"/>
    </source>
</evidence>
<dbReference type="AlphaFoldDB" id="J4GIA7"/>
<dbReference type="SMART" id="SM00256">
    <property type="entry name" value="FBOX"/>
    <property type="match status" value="1"/>
</dbReference>
<organism evidence="2 3">
    <name type="scientific">Fibroporia radiculosa</name>
    <dbReference type="NCBI Taxonomy" id="599839"/>
    <lineage>
        <taxon>Eukaryota</taxon>
        <taxon>Fungi</taxon>
        <taxon>Dikarya</taxon>
        <taxon>Basidiomycota</taxon>
        <taxon>Agaricomycotina</taxon>
        <taxon>Agaricomycetes</taxon>
        <taxon>Polyporales</taxon>
        <taxon>Fibroporiaceae</taxon>
        <taxon>Fibroporia</taxon>
    </lineage>
</organism>
<name>J4GIA7_9APHY</name>
<dbReference type="OrthoDB" id="2688364at2759"/>
<reference evidence="2 3" key="1">
    <citation type="journal article" date="2012" name="Appl. Environ. Microbiol.">
        <title>Short-read sequencing for genomic analysis of the brown rot fungus Fibroporia radiculosa.</title>
        <authorList>
            <person name="Tang J.D."/>
            <person name="Perkins A.D."/>
            <person name="Sonstegard T.S."/>
            <person name="Schroeder S.G."/>
            <person name="Burgess S.C."/>
            <person name="Diehl S.V."/>
        </authorList>
    </citation>
    <scope>NUCLEOTIDE SEQUENCE [LARGE SCALE GENOMIC DNA]</scope>
    <source>
        <strain evidence="2 3">TFFH 294</strain>
    </source>
</reference>
<dbReference type="GeneID" id="24093571"/>
<dbReference type="InterPro" id="IPR036047">
    <property type="entry name" value="F-box-like_dom_sf"/>
</dbReference>
<dbReference type="InParanoid" id="J4GIA7"/>
<evidence type="ECO:0000259" key="1">
    <source>
        <dbReference type="PROSITE" id="PS50181"/>
    </source>
</evidence>